<gene>
    <name evidence="2" type="ORF">SAMN05444380_11274</name>
</gene>
<sequence>MNFELPNLPQRPEKPRQYGLTMMMDKGMSVREAENFVEGNAPYTDLVKLGFGTSLLVPSLEAKLNIYREAGVHAYFGGTLFEAFIIRGLFDEFRRYLDRYGMEYVEVSDGTISIPHEDKLKYIEELSKEYIVVSEVGSKVANKVIPNTQWISMMKTELEAGAWKVIAEARESGTTGIYNKDGSANLQLIEDIRTHLDASNILWEAPQKPQQVWFIKHFGHNVNLGNIAPSEVIPLETLRLGLRGDTLLDFLPDAE</sequence>
<dbReference type="EMBL" id="FONA01000012">
    <property type="protein sequence ID" value="SFE50244.1"/>
    <property type="molecule type" value="Genomic_DNA"/>
</dbReference>
<evidence type="ECO:0000313" key="2">
    <source>
        <dbReference type="EMBL" id="SFE50244.1"/>
    </source>
</evidence>
<dbReference type="AlphaFoldDB" id="A0A1I2B248"/>
<dbReference type="Proteomes" id="UP000181976">
    <property type="component" value="Unassembled WGS sequence"/>
</dbReference>
<dbReference type="SUPFAM" id="SSF102110">
    <property type="entry name" value="(2r)-phospho-3-sulfolactate synthase ComA"/>
    <property type="match status" value="1"/>
</dbReference>
<dbReference type="InterPro" id="IPR013785">
    <property type="entry name" value="Aldolase_TIM"/>
</dbReference>
<dbReference type="PANTHER" id="PTHR48413">
    <property type="match status" value="1"/>
</dbReference>
<dbReference type="STRING" id="385682.SAMN05444380_11274"/>
<dbReference type="InterPro" id="IPR003830">
    <property type="entry name" value="ComA_synth"/>
</dbReference>
<reference evidence="2 3" key="1">
    <citation type="submission" date="2016-10" db="EMBL/GenBank/DDBJ databases">
        <authorList>
            <person name="de Groot N.N."/>
        </authorList>
    </citation>
    <scope>NUCLEOTIDE SEQUENCE [LARGE SCALE GENOMIC DNA]</scope>
    <source>
        <strain evidence="2 3">DSM 19012</strain>
    </source>
</reference>
<dbReference type="Pfam" id="PF02679">
    <property type="entry name" value="ComA"/>
    <property type="match status" value="1"/>
</dbReference>
<name>A0A1I2B248_9BACT</name>
<comment type="similarity">
    <text evidence="1">Belongs to the phosphosulfolactate synthase family.</text>
</comment>
<dbReference type="OrthoDB" id="7809088at2"/>
<evidence type="ECO:0000313" key="3">
    <source>
        <dbReference type="Proteomes" id="UP000181976"/>
    </source>
</evidence>
<dbReference type="InterPro" id="IPR036112">
    <property type="entry name" value="ComA_synth_sf"/>
</dbReference>
<dbReference type="PANTHER" id="PTHR48413:SF1">
    <property type="entry name" value="PROTEIN HEAT-STRESS-ASSOCIATED 32"/>
    <property type="match status" value="1"/>
</dbReference>
<protein>
    <submittedName>
        <fullName evidence="2">Phosphosulfolactate synthase</fullName>
    </submittedName>
</protein>
<keyword evidence="3" id="KW-1185">Reference proteome</keyword>
<dbReference type="InParanoid" id="A0A1I2B248"/>
<dbReference type="Gene3D" id="3.20.20.70">
    <property type="entry name" value="Aldolase class I"/>
    <property type="match status" value="1"/>
</dbReference>
<proteinExistence type="inferred from homology"/>
<accession>A0A1I2B248</accession>
<dbReference type="RefSeq" id="WP_010528854.1">
    <property type="nucleotide sequence ID" value="NZ_AFSL01000102.1"/>
</dbReference>
<evidence type="ECO:0000256" key="1">
    <source>
        <dbReference type="ARBA" id="ARBA00010424"/>
    </source>
</evidence>
<organism evidence="2 3">
    <name type="scientific">Thermophagus xiamenensis</name>
    <dbReference type="NCBI Taxonomy" id="385682"/>
    <lineage>
        <taxon>Bacteria</taxon>
        <taxon>Pseudomonadati</taxon>
        <taxon>Bacteroidota</taxon>
        <taxon>Bacteroidia</taxon>
        <taxon>Marinilabiliales</taxon>
        <taxon>Marinilabiliaceae</taxon>
        <taxon>Thermophagus</taxon>
    </lineage>
</organism>
<dbReference type="eggNOG" id="COG1809">
    <property type="taxonomic scope" value="Bacteria"/>
</dbReference>